<sequence>MFVVKYNYIYHSIICTRFFPKLGEIGKIFSLKLKYRGINMVGTEITDSLYAMFDQFIAFIPTLVAIIILIIVGIILGKFLGKIGAKILDKIGLDDLVDKTVIGGMIKRGQMSTVGFFDAVIRWFVYIIFALIILDILNIGVVNNFVDLVIFYIPLVISALIVLLIGLLIVDFISDLLKNLLISTGVDEKLEQTTFGASIKSGGLTASGIVAGIFRIFGYLIFLTAASDILRLNMISILLIDITQYLPRVIIAILILVIGILSIDIVMDYLSNTVKGMEIEGADIILPLLRGFLLLIVILVALDTMLIDTSILYLFFGPLAWGIAFVVAFKYGVKDAIVAYARERK</sequence>
<name>Q8TQ30_METAC</name>
<reference evidence="2 3" key="1">
    <citation type="journal article" date="2002" name="Genome Res.">
        <title>The genome of Methanosarcina acetivorans reveals extensive metabolic and physiological diversity.</title>
        <authorList>
            <person name="Galagan J.E."/>
            <person name="Nusbaum C."/>
            <person name="Roy A."/>
            <person name="Endrizzi M.G."/>
            <person name="Macdonald P."/>
            <person name="FitzHugh W."/>
            <person name="Calvo S."/>
            <person name="Engels R."/>
            <person name="Smirnov S."/>
            <person name="Atnoor D."/>
            <person name="Brown A."/>
            <person name="Allen N."/>
            <person name="Naylor J."/>
            <person name="Stange-Thomann N."/>
            <person name="DeArellano K."/>
            <person name="Johnson R."/>
            <person name="Linton L."/>
            <person name="McEwan P."/>
            <person name="McKernan K."/>
            <person name="Talamas J."/>
            <person name="Tirrell A."/>
            <person name="Ye W."/>
            <person name="Zimmer A."/>
            <person name="Barber R.D."/>
            <person name="Cann I."/>
            <person name="Graham D.E."/>
            <person name="Grahame D.A."/>
            <person name="Guss A."/>
            <person name="Hedderich R."/>
            <person name="Ingram-Smith C."/>
            <person name="Kuettner C.H."/>
            <person name="Krzycki J.A."/>
            <person name="Leigh J.A."/>
            <person name="Li W."/>
            <person name="Liu J."/>
            <person name="Mukhopadhyay B."/>
            <person name="Reeve J.N."/>
            <person name="Smith K."/>
            <person name="Springer T.A."/>
            <person name="Umayam L.A."/>
            <person name="White O."/>
            <person name="White R.H."/>
            <person name="de Macario E.C."/>
            <person name="Ferry J.G."/>
            <person name="Jarrell K.F."/>
            <person name="Jing H."/>
            <person name="Macario A.J.L."/>
            <person name="Paulsen I."/>
            <person name="Pritchett M."/>
            <person name="Sowers K.R."/>
            <person name="Swanson R.V."/>
            <person name="Zinder S.H."/>
            <person name="Lander E."/>
            <person name="Metcalf W.W."/>
            <person name="Birren B."/>
        </authorList>
    </citation>
    <scope>NUCLEOTIDE SEQUENCE [LARGE SCALE GENOMIC DNA]</scope>
    <source>
        <strain evidence="3">ATCC 35395 / DSM 2834 / JCM 12185 / C2A</strain>
    </source>
</reference>
<dbReference type="HOGENOM" id="CLU_945313_0_0_2"/>
<feature type="transmembrane region" description="Helical" evidence="1">
    <location>
        <begin position="56"/>
        <end position="80"/>
    </location>
</feature>
<feature type="transmembrane region" description="Helical" evidence="1">
    <location>
        <begin position="288"/>
        <end position="307"/>
    </location>
</feature>
<evidence type="ECO:0000256" key="1">
    <source>
        <dbReference type="SAM" id="Phobius"/>
    </source>
</evidence>
<organism evidence="2 3">
    <name type="scientific">Methanosarcina acetivorans (strain ATCC 35395 / DSM 2834 / JCM 12185 / C2A)</name>
    <dbReference type="NCBI Taxonomy" id="188937"/>
    <lineage>
        <taxon>Archaea</taxon>
        <taxon>Methanobacteriati</taxon>
        <taxon>Methanobacteriota</taxon>
        <taxon>Stenosarchaea group</taxon>
        <taxon>Methanomicrobia</taxon>
        <taxon>Methanosarcinales</taxon>
        <taxon>Methanosarcinaceae</taxon>
        <taxon>Methanosarcina</taxon>
    </lineage>
</organism>
<dbReference type="EnsemblBacteria" id="AAM05129">
    <property type="protein sequence ID" value="AAM05129"/>
    <property type="gene ID" value="MA_1722"/>
</dbReference>
<dbReference type="InterPro" id="IPR008910">
    <property type="entry name" value="MSC_TM_helix"/>
</dbReference>
<feature type="transmembrane region" description="Helical" evidence="1">
    <location>
        <begin position="313"/>
        <end position="333"/>
    </location>
</feature>
<feature type="transmembrane region" description="Helical" evidence="1">
    <location>
        <begin position="245"/>
        <end position="267"/>
    </location>
</feature>
<keyword evidence="1" id="KW-1133">Transmembrane helix</keyword>
<dbReference type="Proteomes" id="UP000002487">
    <property type="component" value="Chromosome"/>
</dbReference>
<feature type="transmembrane region" description="Helical" evidence="1">
    <location>
        <begin position="204"/>
        <end position="225"/>
    </location>
</feature>
<keyword evidence="3" id="KW-1185">Reference proteome</keyword>
<dbReference type="KEGG" id="mac:MA_1722"/>
<feature type="transmembrane region" description="Helical" evidence="1">
    <location>
        <begin position="149"/>
        <end position="170"/>
    </location>
</feature>
<proteinExistence type="predicted"/>
<evidence type="ECO:0000313" key="2">
    <source>
        <dbReference type="EMBL" id="AAM05129.1"/>
    </source>
</evidence>
<gene>
    <name evidence="2" type="ordered locus">MA_1722</name>
</gene>
<evidence type="ECO:0000313" key="3">
    <source>
        <dbReference type="Proteomes" id="UP000002487"/>
    </source>
</evidence>
<dbReference type="InParanoid" id="Q8TQ30"/>
<feature type="transmembrane region" description="Helical" evidence="1">
    <location>
        <begin position="115"/>
        <end position="137"/>
    </location>
</feature>
<dbReference type="AlphaFoldDB" id="Q8TQ30"/>
<dbReference type="Pfam" id="PF05552">
    <property type="entry name" value="MS_channel_1st_1"/>
    <property type="match status" value="3"/>
</dbReference>
<accession>Q8TQ30</accession>
<dbReference type="EMBL" id="AE010299">
    <property type="protein sequence ID" value="AAM05129.1"/>
    <property type="molecule type" value="Genomic_DNA"/>
</dbReference>
<protein>
    <submittedName>
        <fullName evidence="2">Uncharacterized protein</fullName>
    </submittedName>
</protein>
<keyword evidence="1" id="KW-0812">Transmembrane</keyword>
<dbReference type="STRING" id="188937.MA_1722"/>
<keyword evidence="1" id="KW-0472">Membrane</keyword>